<keyword evidence="2" id="KW-1003">Cell membrane</keyword>
<dbReference type="Pfam" id="PF03631">
    <property type="entry name" value="Virul_fac_BrkB"/>
    <property type="match status" value="1"/>
</dbReference>
<keyword evidence="5 6" id="KW-0472">Membrane</keyword>
<evidence type="ECO:0000256" key="4">
    <source>
        <dbReference type="ARBA" id="ARBA00022989"/>
    </source>
</evidence>
<protein>
    <submittedName>
        <fullName evidence="7">Membrane protein</fullName>
    </submittedName>
</protein>
<evidence type="ECO:0000256" key="5">
    <source>
        <dbReference type="ARBA" id="ARBA00023136"/>
    </source>
</evidence>
<comment type="subcellular location">
    <subcellularLocation>
        <location evidence="1">Cell membrane</location>
        <topology evidence="1">Multi-pass membrane protein</topology>
    </subcellularLocation>
</comment>
<feature type="transmembrane region" description="Helical" evidence="6">
    <location>
        <begin position="34"/>
        <end position="60"/>
    </location>
</feature>
<dbReference type="PIRSF" id="PIRSF035875">
    <property type="entry name" value="RNase_BN"/>
    <property type="match status" value="1"/>
</dbReference>
<feature type="transmembrane region" description="Helical" evidence="6">
    <location>
        <begin position="219"/>
        <end position="242"/>
    </location>
</feature>
<evidence type="ECO:0000256" key="2">
    <source>
        <dbReference type="ARBA" id="ARBA00022475"/>
    </source>
</evidence>
<reference evidence="7 8" key="1">
    <citation type="submission" date="2023-07" db="EMBL/GenBank/DDBJ databases">
        <title>Comparative genomics of wheat-associated soil bacteria to identify genetic determinants of phenazine resistance.</title>
        <authorList>
            <person name="Mouncey N."/>
        </authorList>
    </citation>
    <scope>NUCLEOTIDE SEQUENCE [LARGE SCALE GENOMIC DNA]</scope>
    <source>
        <strain evidence="7 8">V3I3</strain>
    </source>
</reference>
<dbReference type="RefSeq" id="WP_307040268.1">
    <property type="nucleotide sequence ID" value="NZ_JAUSYY010000001.1"/>
</dbReference>
<dbReference type="PANTHER" id="PTHR30213">
    <property type="entry name" value="INNER MEMBRANE PROTEIN YHJD"/>
    <property type="match status" value="1"/>
</dbReference>
<keyword evidence="8" id="KW-1185">Reference proteome</keyword>
<feature type="transmembrane region" description="Helical" evidence="6">
    <location>
        <begin position="254"/>
        <end position="278"/>
    </location>
</feature>
<dbReference type="EMBL" id="JAUSYY010000001">
    <property type="protein sequence ID" value="MDQ0893661.1"/>
    <property type="molecule type" value="Genomic_DNA"/>
</dbReference>
<proteinExistence type="predicted"/>
<gene>
    <name evidence="7" type="ORF">QFZ26_001216</name>
</gene>
<feature type="transmembrane region" description="Helical" evidence="6">
    <location>
        <begin position="189"/>
        <end position="207"/>
    </location>
</feature>
<evidence type="ECO:0000256" key="6">
    <source>
        <dbReference type="SAM" id="Phobius"/>
    </source>
</evidence>
<dbReference type="PANTHER" id="PTHR30213:SF0">
    <property type="entry name" value="UPF0761 MEMBRANE PROTEIN YIHY"/>
    <property type="match status" value="1"/>
</dbReference>
<evidence type="ECO:0000313" key="7">
    <source>
        <dbReference type="EMBL" id="MDQ0893661.1"/>
    </source>
</evidence>
<organism evidence="7 8">
    <name type="scientific">Agromyces ramosus</name>
    <dbReference type="NCBI Taxonomy" id="33879"/>
    <lineage>
        <taxon>Bacteria</taxon>
        <taxon>Bacillati</taxon>
        <taxon>Actinomycetota</taxon>
        <taxon>Actinomycetes</taxon>
        <taxon>Micrococcales</taxon>
        <taxon>Microbacteriaceae</taxon>
        <taxon>Agromyces</taxon>
    </lineage>
</organism>
<dbReference type="InterPro" id="IPR017039">
    <property type="entry name" value="Virul_fac_BrkB"/>
</dbReference>
<feature type="transmembrane region" description="Helical" evidence="6">
    <location>
        <begin position="143"/>
        <end position="169"/>
    </location>
</feature>
<evidence type="ECO:0000256" key="1">
    <source>
        <dbReference type="ARBA" id="ARBA00004651"/>
    </source>
</evidence>
<accession>A0ABU0R6F0</accession>
<keyword evidence="4 6" id="KW-1133">Transmembrane helix</keyword>
<keyword evidence="3 6" id="KW-0812">Transmembrane</keyword>
<dbReference type="Proteomes" id="UP001239083">
    <property type="component" value="Unassembled WGS sequence"/>
</dbReference>
<sequence length="344" mass="37112">MPDHDSPAQLSESDWRIIFTRTVHEYRINQVQDIAAALTFYTVLASLPALLAAFAMLGIFGSAEAVVSGAFDVLEELGAGTAVDALSEPIDQLVNASHAGWAFVTGLAGTLWAASGFVGSFGRGMNRIYGVEEGRPFWEMRPAMLGVSAVLVVLASIAAVCLLLTGPVAEAAARVLGLDEGVVFWWDLGKLPVLAAIGIFVMALLYWAAPNVKRRNLRWFSVGAVGALLVWILTTTLFGLYVLGFGTYTRVYGVLGMVIAFLLWIWLSHLAMIFGAVLDTEVERARQLRAGMNSEERVHLPLRDTRNIEKNLTQRATDVRASLAMRADTAVGGVTPAAGRRPHG</sequence>
<dbReference type="NCBIfam" id="TIGR00765">
    <property type="entry name" value="yihY_not_rbn"/>
    <property type="match status" value="1"/>
</dbReference>
<evidence type="ECO:0000313" key="8">
    <source>
        <dbReference type="Proteomes" id="UP001239083"/>
    </source>
</evidence>
<feature type="transmembrane region" description="Helical" evidence="6">
    <location>
        <begin position="99"/>
        <end position="122"/>
    </location>
</feature>
<name>A0ABU0R6F0_9MICO</name>
<evidence type="ECO:0000256" key="3">
    <source>
        <dbReference type="ARBA" id="ARBA00022692"/>
    </source>
</evidence>
<comment type="caution">
    <text evidence="7">The sequence shown here is derived from an EMBL/GenBank/DDBJ whole genome shotgun (WGS) entry which is preliminary data.</text>
</comment>